<dbReference type="OrthoDB" id="431929at2759"/>
<evidence type="ECO:0000313" key="8">
    <source>
        <dbReference type="Proteomes" id="UP000192247"/>
    </source>
</evidence>
<dbReference type="InterPro" id="IPR000058">
    <property type="entry name" value="Znf_AN1"/>
</dbReference>
<dbReference type="SUPFAM" id="SSF118310">
    <property type="entry name" value="AN1-like Zinc finger"/>
    <property type="match status" value="1"/>
</dbReference>
<protein>
    <submittedName>
        <fullName evidence="7">AN1-type zinc finger protein-like</fullName>
    </submittedName>
</protein>
<keyword evidence="3" id="KW-0862">Zinc</keyword>
<reference evidence="7 8" key="1">
    <citation type="journal article" date="2017" name="Gigascience">
        <title>Draft genome of the honey bee ectoparasitic mite, Tropilaelaps mercedesae, is shaped by the parasitic life history.</title>
        <authorList>
            <person name="Dong X."/>
            <person name="Armstrong S.D."/>
            <person name="Xia D."/>
            <person name="Makepeace B.L."/>
            <person name="Darby A.C."/>
            <person name="Kadowaki T."/>
        </authorList>
    </citation>
    <scope>NUCLEOTIDE SEQUENCE [LARGE SCALE GENOMIC DNA]</scope>
    <source>
        <strain evidence="7">Wuxi-XJTLU</strain>
    </source>
</reference>
<dbReference type="InParanoid" id="A0A1V9X5U0"/>
<evidence type="ECO:0000256" key="2">
    <source>
        <dbReference type="ARBA" id="ARBA00022771"/>
    </source>
</evidence>
<feature type="compositionally biased region" description="Low complexity" evidence="5">
    <location>
        <begin position="92"/>
        <end position="103"/>
    </location>
</feature>
<accession>A0A1V9X5U0</accession>
<evidence type="ECO:0000256" key="1">
    <source>
        <dbReference type="ARBA" id="ARBA00022723"/>
    </source>
</evidence>
<dbReference type="Proteomes" id="UP000192247">
    <property type="component" value="Unassembled WGS sequence"/>
</dbReference>
<dbReference type="GO" id="GO:0043161">
    <property type="term" value="P:proteasome-mediated ubiquitin-dependent protein catabolic process"/>
    <property type="evidence" value="ECO:0007669"/>
    <property type="project" value="TreeGrafter"/>
</dbReference>
<name>A0A1V9X5U0_9ACAR</name>
<proteinExistence type="predicted"/>
<dbReference type="GO" id="GO:0005783">
    <property type="term" value="C:endoplasmic reticulum"/>
    <property type="evidence" value="ECO:0007669"/>
    <property type="project" value="TreeGrafter"/>
</dbReference>
<organism evidence="7 8">
    <name type="scientific">Tropilaelaps mercedesae</name>
    <dbReference type="NCBI Taxonomy" id="418985"/>
    <lineage>
        <taxon>Eukaryota</taxon>
        <taxon>Metazoa</taxon>
        <taxon>Ecdysozoa</taxon>
        <taxon>Arthropoda</taxon>
        <taxon>Chelicerata</taxon>
        <taxon>Arachnida</taxon>
        <taxon>Acari</taxon>
        <taxon>Parasitiformes</taxon>
        <taxon>Mesostigmata</taxon>
        <taxon>Gamasina</taxon>
        <taxon>Dermanyssoidea</taxon>
        <taxon>Laelapidae</taxon>
        <taxon>Tropilaelaps</taxon>
    </lineage>
</organism>
<evidence type="ECO:0000256" key="5">
    <source>
        <dbReference type="SAM" id="MobiDB-lite"/>
    </source>
</evidence>
<evidence type="ECO:0000313" key="7">
    <source>
        <dbReference type="EMBL" id="OQR68733.1"/>
    </source>
</evidence>
<dbReference type="EMBL" id="MNPL01023411">
    <property type="protein sequence ID" value="OQR68733.1"/>
    <property type="molecule type" value="Genomic_DNA"/>
</dbReference>
<gene>
    <name evidence="7" type="ORF">BIW11_12714</name>
</gene>
<keyword evidence="8" id="KW-1185">Reference proteome</keyword>
<dbReference type="STRING" id="418985.A0A1V9X5U0"/>
<feature type="compositionally biased region" description="Polar residues" evidence="5">
    <location>
        <begin position="124"/>
        <end position="136"/>
    </location>
</feature>
<feature type="compositionally biased region" description="Basic and acidic residues" evidence="5">
    <location>
        <begin position="57"/>
        <end position="81"/>
    </location>
</feature>
<dbReference type="AlphaFoldDB" id="A0A1V9X5U0"/>
<dbReference type="Gene3D" id="4.10.1110.10">
    <property type="entry name" value="AN1-like Zinc finger"/>
    <property type="match status" value="1"/>
</dbReference>
<keyword evidence="2 4" id="KW-0863">Zinc-finger</keyword>
<dbReference type="Pfam" id="PF01428">
    <property type="entry name" value="zf-AN1"/>
    <property type="match status" value="1"/>
</dbReference>
<dbReference type="SMART" id="SM00154">
    <property type="entry name" value="ZnF_AN1"/>
    <property type="match status" value="1"/>
</dbReference>
<feature type="domain" description="AN1-type" evidence="6">
    <location>
        <begin position="8"/>
        <end position="56"/>
    </location>
</feature>
<evidence type="ECO:0000256" key="3">
    <source>
        <dbReference type="ARBA" id="ARBA00022833"/>
    </source>
</evidence>
<evidence type="ECO:0000259" key="6">
    <source>
        <dbReference type="PROSITE" id="PS51039"/>
    </source>
</evidence>
<dbReference type="InterPro" id="IPR035896">
    <property type="entry name" value="AN1-like_Znf"/>
</dbReference>
<comment type="caution">
    <text evidence="7">The sequence shown here is derived from an EMBL/GenBank/DDBJ whole genome shotgun (WGS) entry which is preliminary data.</text>
</comment>
<feature type="region of interest" description="Disordered" evidence="5">
    <location>
        <begin position="57"/>
        <end position="136"/>
    </location>
</feature>
<keyword evidence="1" id="KW-0479">Metal-binding</keyword>
<evidence type="ECO:0000256" key="4">
    <source>
        <dbReference type="PROSITE-ProRule" id="PRU00449"/>
    </source>
</evidence>
<dbReference type="PANTHER" id="PTHR14677">
    <property type="entry name" value="ARSENITE INDUCUBLE RNA ASSOCIATED PROTEIN AIP-1-RELATED"/>
    <property type="match status" value="1"/>
</dbReference>
<dbReference type="PROSITE" id="PS51039">
    <property type="entry name" value="ZF_AN1"/>
    <property type="match status" value="1"/>
</dbReference>
<dbReference type="GO" id="GO:0008270">
    <property type="term" value="F:zinc ion binding"/>
    <property type="evidence" value="ECO:0007669"/>
    <property type="project" value="UniProtKB-KW"/>
</dbReference>
<sequence length="136" mass="15082">MCKNSSKKVYTNRCSARQCKKKEMIPIRCGQCCRNFCLKHRHPSDHECRLPSLKTNTERSLEHEKAAKAALERQMHEDEQLARALQASLNDTSAGSAGQTSASRNNVRSQRNGPRAPPFMAAPPSSTVDQPGCTIT</sequence>
<dbReference type="GO" id="GO:0045047">
    <property type="term" value="P:protein targeting to ER"/>
    <property type="evidence" value="ECO:0007669"/>
    <property type="project" value="TreeGrafter"/>
</dbReference>
<dbReference type="PANTHER" id="PTHR14677:SF20">
    <property type="entry name" value="ZINC FINGER AN1-TYPE CONTAINING 2A-RELATED"/>
    <property type="match status" value="1"/>
</dbReference>
<dbReference type="FunCoup" id="A0A1V9X5U0">
    <property type="interactions" value="1249"/>
</dbReference>